<dbReference type="EMBL" id="GL882894">
    <property type="protein sequence ID" value="EGF76912.1"/>
    <property type="molecule type" value="Genomic_DNA"/>
</dbReference>
<evidence type="ECO:0000313" key="1">
    <source>
        <dbReference type="EMBL" id="EGF76912.1"/>
    </source>
</evidence>
<keyword evidence="2" id="KW-1185">Reference proteome</keyword>
<dbReference type="AlphaFoldDB" id="F4PD46"/>
<dbReference type="HOGENOM" id="CLU_615350_0_0_1"/>
<organism evidence="1 2">
    <name type="scientific">Batrachochytrium dendrobatidis (strain JAM81 / FGSC 10211)</name>
    <name type="common">Frog chytrid fungus</name>
    <dbReference type="NCBI Taxonomy" id="684364"/>
    <lineage>
        <taxon>Eukaryota</taxon>
        <taxon>Fungi</taxon>
        <taxon>Fungi incertae sedis</taxon>
        <taxon>Chytridiomycota</taxon>
        <taxon>Chytridiomycota incertae sedis</taxon>
        <taxon>Chytridiomycetes</taxon>
        <taxon>Rhizophydiales</taxon>
        <taxon>Rhizophydiales incertae sedis</taxon>
        <taxon>Batrachochytrium</taxon>
    </lineage>
</organism>
<dbReference type="InParanoid" id="F4PD46"/>
<proteinExistence type="predicted"/>
<dbReference type="Proteomes" id="UP000007241">
    <property type="component" value="Unassembled WGS sequence"/>
</dbReference>
<sequence>MNAIETAATEATSDESDTWEWMKQHTQATAAVAVNSPSENKVVTSHSINGLHKESSAVFPKLVQLDNGWIDSTRNASTVKQTPQNTLKIPLKSDKHSTSTIQSETLENACISSPAWDFENEHEIMQRFKKSSEQLYPIFHIHQNSKKKRSRSKPKNEVRENPLLDSDAWKSIVKTLELPYSDSKDEIVLPPAKTKRTRKTKIDPLISTSSETDTIFSCSASQSFKSNHDFVSLDAEDTPCIDSQVCSASLVENIKQSTIAWKVSKSSRLKQAKSSVSISPSSKASIVLKEAKKNNSMPILNIKKIVAALGSYGMKSSINPTSKTISETSMPILDTKKIIAALGSHDMKSSIKPTSKTIFKTSMPILDTKKIIAALGSHDMKSSIKPTSKTISETSMPILDTKKIAAALESHDMKSSINPASRIVHASIRRSKLYRRRIPNIKTIV</sequence>
<name>F4PD46_BATDJ</name>
<gene>
    <name evidence="1" type="ORF">BATDEDRAFT_92302</name>
</gene>
<dbReference type="GeneID" id="18244583"/>
<dbReference type="RefSeq" id="XP_006682501.1">
    <property type="nucleotide sequence ID" value="XM_006682438.1"/>
</dbReference>
<reference evidence="1 2" key="1">
    <citation type="submission" date="2009-12" db="EMBL/GenBank/DDBJ databases">
        <title>The draft genome of Batrachochytrium dendrobatidis.</title>
        <authorList>
            <consortium name="US DOE Joint Genome Institute (JGI-PGF)"/>
            <person name="Kuo A."/>
            <person name="Salamov A."/>
            <person name="Schmutz J."/>
            <person name="Lucas S."/>
            <person name="Pitluck S."/>
            <person name="Rosenblum E."/>
            <person name="Stajich J."/>
            <person name="Eisen M."/>
            <person name="Grigoriev I.V."/>
        </authorList>
    </citation>
    <scope>NUCLEOTIDE SEQUENCE [LARGE SCALE GENOMIC DNA]</scope>
    <source>
        <strain evidence="2">JAM81 / FGSC 10211</strain>
    </source>
</reference>
<protein>
    <submittedName>
        <fullName evidence="1">Uncharacterized protein</fullName>
    </submittedName>
</protein>
<evidence type="ECO:0000313" key="2">
    <source>
        <dbReference type="Proteomes" id="UP000007241"/>
    </source>
</evidence>
<accession>F4PD46</accession>